<keyword evidence="4" id="KW-1133">Transmembrane helix</keyword>
<proteinExistence type="inferred from homology"/>
<evidence type="ECO:0000256" key="2">
    <source>
        <dbReference type="ARBA" id="ARBA00022676"/>
    </source>
</evidence>
<keyword evidence="4" id="KW-0812">Transmembrane</keyword>
<dbReference type="STRING" id="29529.SAMN04488122_3762"/>
<reference evidence="6" key="1">
    <citation type="submission" date="2016-10" db="EMBL/GenBank/DDBJ databases">
        <authorList>
            <person name="Varghese N."/>
            <person name="Submissions S."/>
        </authorList>
    </citation>
    <scope>NUCLEOTIDE SEQUENCE [LARGE SCALE GENOMIC DNA]</scope>
    <source>
        <strain evidence="6">DSM 3695</strain>
    </source>
</reference>
<dbReference type="SUPFAM" id="SSF53448">
    <property type="entry name" value="Nucleotide-diphospho-sugar transferases"/>
    <property type="match status" value="1"/>
</dbReference>
<protein>
    <submittedName>
        <fullName evidence="5">Glycosyltransferase, catalytic subunit of cellulose synthase and poly-beta-1,6-N-acetylglucosamine synthase</fullName>
    </submittedName>
</protein>
<dbReference type="RefSeq" id="WP_089897163.1">
    <property type="nucleotide sequence ID" value="NZ_FOJG01000002.1"/>
</dbReference>
<dbReference type="EMBL" id="FOJG01000002">
    <property type="protein sequence ID" value="SEW50340.1"/>
    <property type="molecule type" value="Genomic_DNA"/>
</dbReference>
<dbReference type="Pfam" id="PF13641">
    <property type="entry name" value="Glyco_tranf_2_3"/>
    <property type="match status" value="1"/>
</dbReference>
<keyword evidence="4" id="KW-0472">Membrane</keyword>
<name>A0A1I0S7H8_9BACT</name>
<dbReference type="Gene3D" id="3.90.550.10">
    <property type="entry name" value="Spore Coat Polysaccharide Biosynthesis Protein SpsA, Chain A"/>
    <property type="match status" value="1"/>
</dbReference>
<dbReference type="PANTHER" id="PTHR43630:SF1">
    <property type="entry name" value="POLY-BETA-1,6-N-ACETYL-D-GLUCOSAMINE SYNTHASE"/>
    <property type="match status" value="1"/>
</dbReference>
<evidence type="ECO:0000313" key="5">
    <source>
        <dbReference type="EMBL" id="SEW50340.1"/>
    </source>
</evidence>
<evidence type="ECO:0000256" key="1">
    <source>
        <dbReference type="ARBA" id="ARBA00006739"/>
    </source>
</evidence>
<dbReference type="GO" id="GO:0016757">
    <property type="term" value="F:glycosyltransferase activity"/>
    <property type="evidence" value="ECO:0007669"/>
    <property type="project" value="UniProtKB-KW"/>
</dbReference>
<evidence type="ECO:0000313" key="6">
    <source>
        <dbReference type="Proteomes" id="UP000199310"/>
    </source>
</evidence>
<dbReference type="PANTHER" id="PTHR43630">
    <property type="entry name" value="POLY-BETA-1,6-N-ACETYL-D-GLUCOSAMINE SYNTHASE"/>
    <property type="match status" value="1"/>
</dbReference>
<feature type="transmembrane region" description="Helical" evidence="4">
    <location>
        <begin position="6"/>
        <end position="29"/>
    </location>
</feature>
<dbReference type="OrthoDB" id="1523666at2"/>
<keyword evidence="2" id="KW-0328">Glycosyltransferase</keyword>
<keyword evidence="6" id="KW-1185">Reference proteome</keyword>
<comment type="similarity">
    <text evidence="1">Belongs to the glycosyltransferase 2 family.</text>
</comment>
<evidence type="ECO:0000256" key="3">
    <source>
        <dbReference type="ARBA" id="ARBA00022679"/>
    </source>
</evidence>
<dbReference type="AlphaFoldDB" id="A0A1I0S7H8"/>
<keyword evidence="3 5" id="KW-0808">Transferase</keyword>
<organism evidence="5 6">
    <name type="scientific">Chitinophaga arvensicola</name>
    <dbReference type="NCBI Taxonomy" id="29529"/>
    <lineage>
        <taxon>Bacteria</taxon>
        <taxon>Pseudomonadati</taxon>
        <taxon>Bacteroidota</taxon>
        <taxon>Chitinophagia</taxon>
        <taxon>Chitinophagales</taxon>
        <taxon>Chitinophagaceae</taxon>
        <taxon>Chitinophaga</taxon>
    </lineage>
</organism>
<dbReference type="Proteomes" id="UP000199310">
    <property type="component" value="Unassembled WGS sequence"/>
</dbReference>
<evidence type="ECO:0000256" key="4">
    <source>
        <dbReference type="SAM" id="Phobius"/>
    </source>
</evidence>
<gene>
    <name evidence="5" type="ORF">SAMN04488122_3762</name>
</gene>
<feature type="transmembrane region" description="Helical" evidence="4">
    <location>
        <begin position="326"/>
        <end position="347"/>
    </location>
</feature>
<dbReference type="InterPro" id="IPR029044">
    <property type="entry name" value="Nucleotide-diphossugar_trans"/>
</dbReference>
<sequence length="397" mass="45264">MLLILLMIVQVIVAGYLLQPTILLALYGLKRLFTSGSSRKSGVEEGQRQFNFAAIITAHGHLTLVAPLIDSLLKQTYGRYRVYVVADACETVDLHYDDPRVVILHPQPALNAKIKSIDYAINHFVEEHDALIIFDADNLAHPTYLQVLNQYFNRGYRAVQTNMLPKNTDSLYARLDAAGNLYNNFNDRVMRMELGLSANIWGLGIAMETSLYKEIVYQNYLGGFDKKIQADIVKKIPLLAYAAEAMVYDEKVETGASLEKQRTRWINAYFKYFPYGWDVFYTGIKRGKFNLVYFGLNLLRPPLFLVLGAALFLGVLNLLVDPLMSLWWLGAISLFVLTFFAIVALMANDRRIFLSLFYLPGFLLRQVKALLKIKVASKTFLKTENSRVIYIEEVLNR</sequence>
<accession>A0A1I0S7H8</accession>